<dbReference type="PROSITE" id="PS50011">
    <property type="entry name" value="PROTEIN_KINASE_DOM"/>
    <property type="match status" value="1"/>
</dbReference>
<proteinExistence type="predicted"/>
<accession>A0A0W0FIS4</accession>
<dbReference type="Pfam" id="PF00069">
    <property type="entry name" value="Pkinase"/>
    <property type="match status" value="1"/>
</dbReference>
<dbReference type="Proteomes" id="UP000054988">
    <property type="component" value="Unassembled WGS sequence"/>
</dbReference>
<reference evidence="2 3" key="1">
    <citation type="submission" date="2015-12" db="EMBL/GenBank/DDBJ databases">
        <title>Draft genome sequence of Moniliophthora roreri, the causal agent of frosty pod rot of cacao.</title>
        <authorList>
            <person name="Aime M.C."/>
            <person name="Diaz-Valderrama J.R."/>
            <person name="Kijpornyongpan T."/>
            <person name="Phillips-Mora W."/>
        </authorList>
    </citation>
    <scope>NUCLEOTIDE SEQUENCE [LARGE SCALE GENOMIC DNA]</scope>
    <source>
        <strain evidence="2 3">MCA 2952</strain>
    </source>
</reference>
<evidence type="ECO:0000313" key="3">
    <source>
        <dbReference type="Proteomes" id="UP000054988"/>
    </source>
</evidence>
<dbReference type="AlphaFoldDB" id="A0A0W0FIS4"/>
<protein>
    <recommendedName>
        <fullName evidence="1">Protein kinase domain-containing protein</fullName>
    </recommendedName>
</protein>
<dbReference type="InterPro" id="IPR011009">
    <property type="entry name" value="Kinase-like_dom_sf"/>
</dbReference>
<sequence length="254" mass="28747">MNRIAKIEVFNNDDTFAFWSIIWSKNDDEDYYIYNYPSQDLPLDFELRFQSEAQLIPRAYYRPSRPPLLTIAASSSDLSSSSSYIKKPLPLSYEPESPEDTSVADGIIREALVLESLTRLGGHGNICEYRGFVEREGYISGLCFKRYGKSLEDAVRDGDEVNVEEVLKGIKSGLEWLHSHGWVHGDICPYNIMLESGSNMIPVIIDFDSCTRLGHHITGKGGTPGWSLDSDIAEKENDFYGLALIEIWLCQCRL</sequence>
<feature type="domain" description="Protein kinase" evidence="1">
    <location>
        <begin position="7"/>
        <end position="254"/>
    </location>
</feature>
<dbReference type="SUPFAM" id="SSF56112">
    <property type="entry name" value="Protein kinase-like (PK-like)"/>
    <property type="match status" value="1"/>
</dbReference>
<dbReference type="InterPro" id="IPR000719">
    <property type="entry name" value="Prot_kinase_dom"/>
</dbReference>
<dbReference type="GO" id="GO:0005524">
    <property type="term" value="F:ATP binding"/>
    <property type="evidence" value="ECO:0007669"/>
    <property type="project" value="InterPro"/>
</dbReference>
<dbReference type="EMBL" id="LATX01001921">
    <property type="protein sequence ID" value="KTB36149.1"/>
    <property type="molecule type" value="Genomic_DNA"/>
</dbReference>
<evidence type="ECO:0000259" key="1">
    <source>
        <dbReference type="PROSITE" id="PS50011"/>
    </source>
</evidence>
<comment type="caution">
    <text evidence="2">The sequence shown here is derived from an EMBL/GenBank/DDBJ whole genome shotgun (WGS) entry which is preliminary data.</text>
</comment>
<evidence type="ECO:0000313" key="2">
    <source>
        <dbReference type="EMBL" id="KTB36149.1"/>
    </source>
</evidence>
<dbReference type="eggNOG" id="ENOG502RZ04">
    <property type="taxonomic scope" value="Eukaryota"/>
</dbReference>
<gene>
    <name evidence="2" type="ORF">WG66_11229</name>
</gene>
<organism evidence="2 3">
    <name type="scientific">Moniliophthora roreri</name>
    <name type="common">Frosty pod rot fungus</name>
    <name type="synonym">Monilia roreri</name>
    <dbReference type="NCBI Taxonomy" id="221103"/>
    <lineage>
        <taxon>Eukaryota</taxon>
        <taxon>Fungi</taxon>
        <taxon>Dikarya</taxon>
        <taxon>Basidiomycota</taxon>
        <taxon>Agaricomycotina</taxon>
        <taxon>Agaricomycetes</taxon>
        <taxon>Agaricomycetidae</taxon>
        <taxon>Agaricales</taxon>
        <taxon>Marasmiineae</taxon>
        <taxon>Marasmiaceae</taxon>
        <taxon>Moniliophthora</taxon>
    </lineage>
</organism>
<dbReference type="GO" id="GO:0004672">
    <property type="term" value="F:protein kinase activity"/>
    <property type="evidence" value="ECO:0007669"/>
    <property type="project" value="InterPro"/>
</dbReference>
<dbReference type="Gene3D" id="1.10.510.10">
    <property type="entry name" value="Transferase(Phosphotransferase) domain 1"/>
    <property type="match status" value="1"/>
</dbReference>
<name>A0A0W0FIS4_MONRR</name>